<keyword evidence="2" id="KW-1185">Reference proteome</keyword>
<organism evidence="1 2">
    <name type="scientific">Cetraspora pellucida</name>
    <dbReference type="NCBI Taxonomy" id="1433469"/>
    <lineage>
        <taxon>Eukaryota</taxon>
        <taxon>Fungi</taxon>
        <taxon>Fungi incertae sedis</taxon>
        <taxon>Mucoromycota</taxon>
        <taxon>Glomeromycotina</taxon>
        <taxon>Glomeromycetes</taxon>
        <taxon>Diversisporales</taxon>
        <taxon>Gigasporaceae</taxon>
        <taxon>Cetraspora</taxon>
    </lineage>
</organism>
<evidence type="ECO:0000313" key="2">
    <source>
        <dbReference type="Proteomes" id="UP000789366"/>
    </source>
</evidence>
<comment type="caution">
    <text evidence="1">The sequence shown here is derived from an EMBL/GenBank/DDBJ whole genome shotgun (WGS) entry which is preliminary data.</text>
</comment>
<feature type="non-terminal residue" evidence="1">
    <location>
        <position position="70"/>
    </location>
</feature>
<dbReference type="EMBL" id="CAJVPW010035167">
    <property type="protein sequence ID" value="CAG8735114.1"/>
    <property type="molecule type" value="Genomic_DNA"/>
</dbReference>
<accession>A0ACA9Q5L5</accession>
<protein>
    <submittedName>
        <fullName evidence="1">14085_t:CDS:1</fullName>
    </submittedName>
</protein>
<dbReference type="Proteomes" id="UP000789366">
    <property type="component" value="Unassembled WGS sequence"/>
</dbReference>
<gene>
    <name evidence="1" type="ORF">SPELUC_LOCUS13397</name>
</gene>
<feature type="non-terminal residue" evidence="1">
    <location>
        <position position="1"/>
    </location>
</feature>
<proteinExistence type="predicted"/>
<name>A0ACA9Q5L5_9GLOM</name>
<reference evidence="1" key="1">
    <citation type="submission" date="2021-06" db="EMBL/GenBank/DDBJ databases">
        <authorList>
            <person name="Kallberg Y."/>
            <person name="Tangrot J."/>
            <person name="Rosling A."/>
        </authorList>
    </citation>
    <scope>NUCLEOTIDE SEQUENCE</scope>
    <source>
        <strain evidence="1">28 12/20/2015</strain>
    </source>
</reference>
<evidence type="ECO:0000313" key="1">
    <source>
        <dbReference type="EMBL" id="CAG8735114.1"/>
    </source>
</evidence>
<sequence>ILYFESYIIDDVYLIAALLQDRKLQCIIAIASTTVQADEVEHIVKNNNNSLTVKFVRPKIFYEYSQSKGA</sequence>